<sequence length="197" mass="20079">MASLEFKAESSAEPTAMSRSARAGLRLPVGRIHRLMCNGKYAERIGSTAAVYMAAVLEYLTAELLQLASNGARDNGARDNAKTLIMPCHIQLAIRSHDLRRLRRKLRRKMRLKASQRDGAMAPSGDAITPGGGGDTMTPGGGGDAMTPGGGGDAMTPGGGGDATTSGGGGDATASGGGVLPYIPTEHPPKESGASSS</sequence>
<dbReference type="InterPro" id="IPR007125">
    <property type="entry name" value="H2A/H2B/H3"/>
</dbReference>
<dbReference type="SUPFAM" id="SSF47113">
    <property type="entry name" value="Histone-fold"/>
    <property type="match status" value="1"/>
</dbReference>
<keyword evidence="1" id="KW-1017">Isopeptide bond</keyword>
<proteinExistence type="inferred from homology"/>
<dbReference type="GO" id="GO:0005634">
    <property type="term" value="C:nucleus"/>
    <property type="evidence" value="ECO:0007669"/>
    <property type="project" value="UniProtKB-SubCell"/>
</dbReference>
<dbReference type="EMBL" id="JARKHS020021264">
    <property type="protein sequence ID" value="KAK8770359.1"/>
    <property type="molecule type" value="Genomic_DNA"/>
</dbReference>
<comment type="subunit">
    <text evidence="2">The nucleosome is a histone octamer containing two molecules each of H2A, H2B, H3 and H4 assembled in one H3-H4 heterotetramer and two H2A-H2B heterodimers. The octamer wraps approximately 147 bp of DNA.</text>
</comment>
<protein>
    <recommendedName>
        <fullName evidence="2">Histone H2A</fullName>
    </recommendedName>
</protein>
<dbReference type="GO" id="GO:0003677">
    <property type="term" value="F:DNA binding"/>
    <property type="evidence" value="ECO:0007669"/>
    <property type="project" value="UniProtKB-KW"/>
</dbReference>
<dbReference type="PRINTS" id="PR00620">
    <property type="entry name" value="HISTONEH2A"/>
</dbReference>
<feature type="domain" description="Core Histone H2A/H2B/H3" evidence="4">
    <location>
        <begin position="12"/>
        <end position="95"/>
    </location>
</feature>
<dbReference type="InterPro" id="IPR009072">
    <property type="entry name" value="Histone-fold"/>
</dbReference>
<gene>
    <name evidence="5" type="ORF">V5799_013177</name>
</gene>
<dbReference type="GO" id="GO:0030527">
    <property type="term" value="F:structural constituent of chromatin"/>
    <property type="evidence" value="ECO:0007669"/>
    <property type="project" value="InterPro"/>
</dbReference>
<dbReference type="Proteomes" id="UP001321473">
    <property type="component" value="Unassembled WGS sequence"/>
</dbReference>
<keyword evidence="2" id="KW-0158">Chromosome</keyword>
<dbReference type="CDD" id="cd00074">
    <property type="entry name" value="HFD_H2A"/>
    <property type="match status" value="1"/>
</dbReference>
<reference evidence="5 6" key="1">
    <citation type="journal article" date="2023" name="Arcadia Sci">
        <title>De novo assembly of a long-read Amblyomma americanum tick genome.</title>
        <authorList>
            <person name="Chou S."/>
            <person name="Poskanzer K.E."/>
            <person name="Rollins M."/>
            <person name="Thuy-Boun P.S."/>
        </authorList>
    </citation>
    <scope>NUCLEOTIDE SEQUENCE [LARGE SCALE GENOMIC DNA]</scope>
    <source>
        <strain evidence="5">F_SG_1</strain>
        <tissue evidence="5">Salivary glands</tissue>
    </source>
</reference>
<organism evidence="5 6">
    <name type="scientific">Amblyomma americanum</name>
    <name type="common">Lone star tick</name>
    <dbReference type="NCBI Taxonomy" id="6943"/>
    <lineage>
        <taxon>Eukaryota</taxon>
        <taxon>Metazoa</taxon>
        <taxon>Ecdysozoa</taxon>
        <taxon>Arthropoda</taxon>
        <taxon>Chelicerata</taxon>
        <taxon>Arachnida</taxon>
        <taxon>Acari</taxon>
        <taxon>Parasitiformes</taxon>
        <taxon>Ixodida</taxon>
        <taxon>Ixodoidea</taxon>
        <taxon>Ixodidae</taxon>
        <taxon>Amblyomminae</taxon>
        <taxon>Amblyomma</taxon>
    </lineage>
</organism>
<dbReference type="GO" id="GO:0046982">
    <property type="term" value="F:protein heterodimerization activity"/>
    <property type="evidence" value="ECO:0007669"/>
    <property type="project" value="InterPro"/>
</dbReference>
<keyword evidence="2" id="KW-0238">DNA-binding</keyword>
<comment type="similarity">
    <text evidence="2">Belongs to the histone H2A family.</text>
</comment>
<evidence type="ECO:0000256" key="1">
    <source>
        <dbReference type="ARBA" id="ARBA00022499"/>
    </source>
</evidence>
<dbReference type="GO" id="GO:0000786">
    <property type="term" value="C:nucleosome"/>
    <property type="evidence" value="ECO:0007669"/>
    <property type="project" value="UniProtKB-KW"/>
</dbReference>
<comment type="subcellular location">
    <subcellularLocation>
        <location evidence="2">Nucleus</location>
    </subcellularLocation>
</comment>
<dbReference type="Pfam" id="PF00125">
    <property type="entry name" value="Histone"/>
    <property type="match status" value="1"/>
</dbReference>
<evidence type="ECO:0000313" key="6">
    <source>
        <dbReference type="Proteomes" id="UP001321473"/>
    </source>
</evidence>
<evidence type="ECO:0000256" key="3">
    <source>
        <dbReference type="SAM" id="MobiDB-lite"/>
    </source>
</evidence>
<dbReference type="Gene3D" id="1.10.20.10">
    <property type="entry name" value="Histone, subunit A"/>
    <property type="match status" value="1"/>
</dbReference>
<evidence type="ECO:0000313" key="5">
    <source>
        <dbReference type="EMBL" id="KAK8770359.1"/>
    </source>
</evidence>
<comment type="caution">
    <text evidence="5">The sequence shown here is derived from an EMBL/GenBank/DDBJ whole genome shotgun (WGS) entry which is preliminary data.</text>
</comment>
<feature type="compositionally biased region" description="Gly residues" evidence="3">
    <location>
        <begin position="130"/>
        <end position="179"/>
    </location>
</feature>
<dbReference type="InterPro" id="IPR002119">
    <property type="entry name" value="Histone_H2A"/>
</dbReference>
<keyword evidence="2" id="KW-0539">Nucleus</keyword>
<evidence type="ECO:0000256" key="2">
    <source>
        <dbReference type="RuleBase" id="RU003767"/>
    </source>
</evidence>
<dbReference type="AlphaFoldDB" id="A0AAQ4E6M3"/>
<dbReference type="SMART" id="SM00414">
    <property type="entry name" value="H2A"/>
    <property type="match status" value="1"/>
</dbReference>
<feature type="region of interest" description="Disordered" evidence="3">
    <location>
        <begin position="112"/>
        <end position="197"/>
    </location>
</feature>
<evidence type="ECO:0000259" key="4">
    <source>
        <dbReference type="Pfam" id="PF00125"/>
    </source>
</evidence>
<keyword evidence="2" id="KW-0544">Nucleosome core</keyword>
<keyword evidence="6" id="KW-1185">Reference proteome</keyword>
<dbReference type="PANTHER" id="PTHR23430">
    <property type="entry name" value="HISTONE H2A"/>
    <property type="match status" value="1"/>
</dbReference>
<name>A0AAQ4E6M3_AMBAM</name>
<accession>A0AAQ4E6M3</accession>